<dbReference type="Pfam" id="PF01496">
    <property type="entry name" value="V_ATPase_I"/>
    <property type="match status" value="2"/>
</dbReference>
<evidence type="ECO:0000256" key="6">
    <source>
        <dbReference type="ARBA" id="ARBA00023065"/>
    </source>
</evidence>
<dbReference type="GO" id="GO:0016471">
    <property type="term" value="C:vacuolar proton-transporting V-type ATPase complex"/>
    <property type="evidence" value="ECO:0007669"/>
    <property type="project" value="TreeGrafter"/>
</dbReference>
<feature type="coiled-coil region" evidence="8">
    <location>
        <begin position="229"/>
        <end position="256"/>
    </location>
</feature>
<dbReference type="GO" id="GO:0046961">
    <property type="term" value="F:proton-transporting ATPase activity, rotational mechanism"/>
    <property type="evidence" value="ECO:0007669"/>
    <property type="project" value="InterPro"/>
</dbReference>
<comment type="subcellular location">
    <subcellularLocation>
        <location evidence="1">Membrane</location>
        <topology evidence="1">Multi-pass membrane protein</topology>
    </subcellularLocation>
</comment>
<dbReference type="Proteomes" id="UP000199315">
    <property type="component" value="Unassembled WGS sequence"/>
</dbReference>
<sequence length="671" mass="75090">MAVLKMQRICICALKKDRKHILELLQRCGVIELNDVLQEDGVFRKTDVFAAVNGFEKNIALGKSALEILEVYSKEEKSKLSVLNGREEVPAQEYDEFQIRHDEMVHASKHVYDLEKKIAEGKAEILKQKTQIEVLSPWVTLDIPLLFKGTKETAAFIGVLPGEWTLERIYGQLADLDPVNVDIISTSVEQTCIFVLCTKEKESSVSDELRAAGFSYPSIAGSKSPAEMIRDLENHMAVTEKSIQEAMDEIRKYAARREEFKFFTDYETMRLEKYGVLSGLLQSNSVFVLTGYIPQEEAEGLAEKLNERFTLHIEFEDPDEEEDVPVKLKNNGFSAPLIGTVESFSLPGKNEVDPTMVMSLFYYVLFGLMLSDAGYGLIMTAGCGWALIRYKDRLEDSMRNALKMFLFCGISTVFWGVMFGSYFGDLVDIVSETFFGQKVTIPALWFLPINEPMRMLVFSMALGCIHLLTGLGMKLYQCYKQKDFKGMLYDVIFWDLLLISCILMLLSMEVFVNTVNLSFILPSSVSRVAGVVALISAAGITATNGRESKNPFKRFLKGLYALYGITGYLSDVISYSRLLALGLATGVICSVINKMAAMTAGIPLGAVVFTVIVVAGHALNIAINALGAYVHATRLQYVEFFGKFYEGGGRKFNPFGVHTKYYKFKETMKNG</sequence>
<feature type="transmembrane region" description="Helical" evidence="9">
    <location>
        <begin position="488"/>
        <end position="507"/>
    </location>
</feature>
<feature type="transmembrane region" description="Helical" evidence="9">
    <location>
        <begin position="360"/>
        <end position="388"/>
    </location>
</feature>
<dbReference type="Gene3D" id="3.30.70.2170">
    <property type="match status" value="1"/>
</dbReference>
<keyword evidence="7 9" id="KW-0472">Membrane</keyword>
<feature type="transmembrane region" description="Helical" evidence="9">
    <location>
        <begin position="604"/>
        <end position="630"/>
    </location>
</feature>
<evidence type="ECO:0000256" key="3">
    <source>
        <dbReference type="ARBA" id="ARBA00022448"/>
    </source>
</evidence>
<dbReference type="RefSeq" id="WP_242875510.1">
    <property type="nucleotide sequence ID" value="NZ_FMKA01000009.1"/>
</dbReference>
<feature type="transmembrane region" description="Helical" evidence="9">
    <location>
        <begin position="455"/>
        <end position="476"/>
    </location>
</feature>
<dbReference type="EMBL" id="FMKA01000009">
    <property type="protein sequence ID" value="SCP97290.1"/>
    <property type="molecule type" value="Genomic_DNA"/>
</dbReference>
<evidence type="ECO:0000256" key="8">
    <source>
        <dbReference type="SAM" id="Coils"/>
    </source>
</evidence>
<dbReference type="AlphaFoldDB" id="A0A1D3TTH1"/>
<name>A0A1D3TTH1_9FIRM</name>
<gene>
    <name evidence="10" type="ORF">SAMN05421730_100999</name>
</gene>
<organism evidence="10 11">
    <name type="scientific">Anaerobium acetethylicum</name>
    <dbReference type="NCBI Taxonomy" id="1619234"/>
    <lineage>
        <taxon>Bacteria</taxon>
        <taxon>Bacillati</taxon>
        <taxon>Bacillota</taxon>
        <taxon>Clostridia</taxon>
        <taxon>Lachnospirales</taxon>
        <taxon>Lachnospiraceae</taxon>
        <taxon>Anaerobium</taxon>
    </lineage>
</organism>
<dbReference type="PANTHER" id="PTHR11629">
    <property type="entry name" value="VACUOLAR PROTON ATPASES"/>
    <property type="match status" value="1"/>
</dbReference>
<evidence type="ECO:0000256" key="5">
    <source>
        <dbReference type="ARBA" id="ARBA00022989"/>
    </source>
</evidence>
<dbReference type="PANTHER" id="PTHR11629:SF63">
    <property type="entry name" value="V-TYPE PROTON ATPASE SUBUNIT A"/>
    <property type="match status" value="1"/>
</dbReference>
<dbReference type="InterPro" id="IPR002490">
    <property type="entry name" value="V-ATPase_116kDa_su"/>
</dbReference>
<keyword evidence="4 9" id="KW-0812">Transmembrane</keyword>
<evidence type="ECO:0000256" key="7">
    <source>
        <dbReference type="ARBA" id="ARBA00023136"/>
    </source>
</evidence>
<keyword evidence="3" id="KW-0813">Transport</keyword>
<reference evidence="10 11" key="1">
    <citation type="submission" date="2016-09" db="EMBL/GenBank/DDBJ databases">
        <authorList>
            <person name="Capua I."/>
            <person name="De Benedictis P."/>
            <person name="Joannis T."/>
            <person name="Lombin L.H."/>
            <person name="Cattoli G."/>
        </authorList>
    </citation>
    <scope>NUCLEOTIDE SEQUENCE [LARGE SCALE GENOMIC DNA]</scope>
    <source>
        <strain evidence="10 11">GluBS11</strain>
    </source>
</reference>
<protein>
    <submittedName>
        <fullName evidence="10">V/A-type H+-transporting ATPase subunit I</fullName>
    </submittedName>
</protein>
<dbReference type="Gene3D" id="3.30.70.2750">
    <property type="match status" value="1"/>
</dbReference>
<dbReference type="STRING" id="1619234.SAMN05421730_100999"/>
<evidence type="ECO:0000256" key="2">
    <source>
        <dbReference type="ARBA" id="ARBA00009904"/>
    </source>
</evidence>
<accession>A0A1D3TTH1</accession>
<evidence type="ECO:0000256" key="4">
    <source>
        <dbReference type="ARBA" id="ARBA00022692"/>
    </source>
</evidence>
<comment type="similarity">
    <text evidence="2">Belongs to the V-ATPase 116 kDa subunit family.</text>
</comment>
<feature type="transmembrane region" description="Helical" evidence="9">
    <location>
        <begin position="519"/>
        <end position="540"/>
    </location>
</feature>
<proteinExistence type="inferred from homology"/>
<feature type="transmembrane region" description="Helical" evidence="9">
    <location>
        <begin position="552"/>
        <end position="569"/>
    </location>
</feature>
<keyword evidence="5 9" id="KW-1133">Transmembrane helix</keyword>
<dbReference type="GO" id="GO:0051117">
    <property type="term" value="F:ATPase binding"/>
    <property type="evidence" value="ECO:0007669"/>
    <property type="project" value="TreeGrafter"/>
</dbReference>
<evidence type="ECO:0000313" key="10">
    <source>
        <dbReference type="EMBL" id="SCP97290.1"/>
    </source>
</evidence>
<dbReference type="GO" id="GO:0007035">
    <property type="term" value="P:vacuolar acidification"/>
    <property type="evidence" value="ECO:0007669"/>
    <property type="project" value="TreeGrafter"/>
</dbReference>
<keyword evidence="8" id="KW-0175">Coiled coil</keyword>
<dbReference type="Gene3D" id="1.20.1460.20">
    <property type="match status" value="1"/>
</dbReference>
<keyword evidence="11" id="KW-1185">Reference proteome</keyword>
<evidence type="ECO:0000256" key="1">
    <source>
        <dbReference type="ARBA" id="ARBA00004141"/>
    </source>
</evidence>
<evidence type="ECO:0000313" key="11">
    <source>
        <dbReference type="Proteomes" id="UP000199315"/>
    </source>
</evidence>
<keyword evidence="6" id="KW-0406">Ion transport</keyword>
<evidence type="ECO:0000256" key="9">
    <source>
        <dbReference type="SAM" id="Phobius"/>
    </source>
</evidence>
<feature type="transmembrane region" description="Helical" evidence="9">
    <location>
        <begin position="400"/>
        <end position="423"/>
    </location>
</feature>
<dbReference type="GO" id="GO:0033179">
    <property type="term" value="C:proton-transporting V-type ATPase, V0 domain"/>
    <property type="evidence" value="ECO:0007669"/>
    <property type="project" value="InterPro"/>
</dbReference>